<evidence type="ECO:0000313" key="4">
    <source>
        <dbReference type="EMBL" id="VFT82638.1"/>
    </source>
</evidence>
<accession>A0A485KFK8</accession>
<reference evidence="3" key="2">
    <citation type="submission" date="2019-06" db="EMBL/GenBank/DDBJ databases">
        <title>Genomics analysis of Aphanomyces spp. identifies a new class of oomycete effector associated with host adaptation.</title>
        <authorList>
            <person name="Gaulin E."/>
        </authorList>
    </citation>
    <scope>NUCLEOTIDE SEQUENCE</scope>
    <source>
        <strain evidence="3">CBS 578.67</strain>
    </source>
</reference>
<keyword evidence="2" id="KW-0732">Signal</keyword>
<keyword evidence="1" id="KW-0812">Transmembrane</keyword>
<feature type="chain" id="PRO_5036116029" evidence="2">
    <location>
        <begin position="36"/>
        <end position="220"/>
    </location>
</feature>
<evidence type="ECO:0000256" key="1">
    <source>
        <dbReference type="SAM" id="Phobius"/>
    </source>
</evidence>
<reference evidence="4 5" key="1">
    <citation type="submission" date="2019-03" db="EMBL/GenBank/DDBJ databases">
        <authorList>
            <person name="Gaulin E."/>
            <person name="Dumas B."/>
        </authorList>
    </citation>
    <scope>NUCLEOTIDE SEQUENCE [LARGE SCALE GENOMIC DNA]</scope>
    <source>
        <strain evidence="4">CBS 568.67</strain>
    </source>
</reference>
<feature type="transmembrane region" description="Helical" evidence="1">
    <location>
        <begin position="122"/>
        <end position="140"/>
    </location>
</feature>
<evidence type="ECO:0000313" key="5">
    <source>
        <dbReference type="Proteomes" id="UP000332933"/>
    </source>
</evidence>
<feature type="signal peptide" evidence="2">
    <location>
        <begin position="1"/>
        <end position="35"/>
    </location>
</feature>
<keyword evidence="1" id="KW-1133">Transmembrane helix</keyword>
<dbReference type="AlphaFoldDB" id="A0A485KFK8"/>
<proteinExistence type="predicted"/>
<keyword evidence="5" id="KW-1185">Reference proteome</keyword>
<evidence type="ECO:0000313" key="3">
    <source>
        <dbReference type="EMBL" id="KAF0710141.1"/>
    </source>
</evidence>
<dbReference type="Proteomes" id="UP000332933">
    <property type="component" value="Unassembled WGS sequence"/>
</dbReference>
<dbReference type="EMBL" id="CAADRA010002084">
    <property type="protein sequence ID" value="VFT82638.1"/>
    <property type="molecule type" value="Genomic_DNA"/>
</dbReference>
<name>A0A485KFK8_9STRA</name>
<dbReference type="EMBL" id="VJMH01002082">
    <property type="protein sequence ID" value="KAF0710141.1"/>
    <property type="molecule type" value="Genomic_DNA"/>
</dbReference>
<evidence type="ECO:0000256" key="2">
    <source>
        <dbReference type="SAM" id="SignalP"/>
    </source>
</evidence>
<organism evidence="4 5">
    <name type="scientific">Aphanomyces stellatus</name>
    <dbReference type="NCBI Taxonomy" id="120398"/>
    <lineage>
        <taxon>Eukaryota</taxon>
        <taxon>Sar</taxon>
        <taxon>Stramenopiles</taxon>
        <taxon>Oomycota</taxon>
        <taxon>Saprolegniomycetes</taxon>
        <taxon>Saprolegniales</taxon>
        <taxon>Verrucalvaceae</taxon>
        <taxon>Aphanomyces</taxon>
    </lineage>
</organism>
<gene>
    <name evidence="4" type="primary">Aste57867_5592</name>
    <name evidence="3" type="ORF">As57867_005579</name>
    <name evidence="4" type="ORF">ASTE57867_5592</name>
</gene>
<sequence>MWDWTHFKNSWSKQMRATAAAIGCAFLASTHSAAASCPSESKADAVCEHLIPQCPDDYSPVIFNRCFHCAHDITCEIKSFAVVNMKDPNTHEASEPSSIYTSGDVALSRHSDEYATTTGNSWAVAGAGVVLSVGVALAAFHRYRRNNGYHSILSQQSPEHDVDENDNINPFCQGRSDGTLPSLLPLKGPTPKPNSRILIALPPMLPINRAPESTLSMAAC</sequence>
<keyword evidence="1" id="KW-0472">Membrane</keyword>
<protein>
    <submittedName>
        <fullName evidence="4">Aste57867_5592 protein</fullName>
    </submittedName>
</protein>
<dbReference type="OrthoDB" id="68393at2759"/>